<proteinExistence type="inferred from homology"/>
<dbReference type="InterPro" id="IPR037207">
    <property type="entry name" value="Nuop51_4Fe4S-bd_sf"/>
</dbReference>
<evidence type="ECO:0000259" key="6">
    <source>
        <dbReference type="PROSITE" id="PS51379"/>
    </source>
</evidence>
<dbReference type="PROSITE" id="PS00198">
    <property type="entry name" value="4FE4S_FER_1"/>
    <property type="match status" value="1"/>
</dbReference>
<protein>
    <submittedName>
        <fullName evidence="7">NADH-quinone oxidoreductase subunit NuoF</fullName>
    </submittedName>
</protein>
<dbReference type="Pfam" id="PF10531">
    <property type="entry name" value="SLBB"/>
    <property type="match status" value="1"/>
</dbReference>
<keyword evidence="4" id="KW-0408">Iron</keyword>
<dbReference type="Proteomes" id="UP000463470">
    <property type="component" value="Unassembled WGS sequence"/>
</dbReference>
<dbReference type="InterPro" id="IPR001949">
    <property type="entry name" value="NADH-UbQ_OxRdtase_51kDa_CS"/>
</dbReference>
<dbReference type="PROSITE" id="PS51379">
    <property type="entry name" value="4FE4S_FER_2"/>
    <property type="match status" value="2"/>
</dbReference>
<dbReference type="GO" id="GO:0051539">
    <property type="term" value="F:4 iron, 4 sulfur cluster binding"/>
    <property type="evidence" value="ECO:0007669"/>
    <property type="project" value="UniProtKB-KW"/>
</dbReference>
<feature type="domain" description="4Fe-4S ferredoxin-type" evidence="6">
    <location>
        <begin position="632"/>
        <end position="659"/>
    </location>
</feature>
<dbReference type="InterPro" id="IPR037225">
    <property type="entry name" value="Nuo51_FMN-bd_sf"/>
</dbReference>
<dbReference type="GO" id="GO:0008137">
    <property type="term" value="F:NADH dehydrogenase (ubiquinone) activity"/>
    <property type="evidence" value="ECO:0007669"/>
    <property type="project" value="InterPro"/>
</dbReference>
<dbReference type="GO" id="GO:0046872">
    <property type="term" value="F:metal ion binding"/>
    <property type="evidence" value="ECO:0007669"/>
    <property type="project" value="UniProtKB-KW"/>
</dbReference>
<evidence type="ECO:0000313" key="8">
    <source>
        <dbReference type="Proteomes" id="UP000463470"/>
    </source>
</evidence>
<dbReference type="Gene3D" id="3.10.20.600">
    <property type="match status" value="1"/>
</dbReference>
<organism evidence="7 8">
    <name type="scientific">Heliomicrobium undosum</name>
    <dbReference type="NCBI Taxonomy" id="121734"/>
    <lineage>
        <taxon>Bacteria</taxon>
        <taxon>Bacillati</taxon>
        <taxon>Bacillota</taxon>
        <taxon>Clostridia</taxon>
        <taxon>Eubacteriales</taxon>
        <taxon>Heliobacteriaceae</taxon>
        <taxon>Heliomicrobium</taxon>
    </lineage>
</organism>
<dbReference type="Gene3D" id="6.10.250.1450">
    <property type="match status" value="1"/>
</dbReference>
<dbReference type="SUPFAM" id="SSF140490">
    <property type="entry name" value="Nqo1C-terminal domain-like"/>
    <property type="match status" value="1"/>
</dbReference>
<comment type="similarity">
    <text evidence="1">Belongs to the complex I 51 kDa subunit family.</text>
</comment>
<dbReference type="PROSITE" id="PS00645">
    <property type="entry name" value="COMPLEX1_51K_2"/>
    <property type="match status" value="1"/>
</dbReference>
<dbReference type="FunFam" id="3.40.50.11540:FF:000001">
    <property type="entry name" value="NADH dehydrogenase [ubiquinone] flavoprotein 1, mitochondrial"/>
    <property type="match status" value="1"/>
</dbReference>
<dbReference type="SMART" id="SM00928">
    <property type="entry name" value="NADH_4Fe-4S"/>
    <property type="match status" value="1"/>
</dbReference>
<dbReference type="Gene3D" id="3.40.30.10">
    <property type="entry name" value="Glutaredoxin"/>
    <property type="match status" value="1"/>
</dbReference>
<dbReference type="Gene3D" id="3.40.50.11540">
    <property type="entry name" value="NADH-ubiquinone oxidoreductase 51kDa subunit"/>
    <property type="match status" value="1"/>
</dbReference>
<dbReference type="InterPro" id="IPR019575">
    <property type="entry name" value="Nuop51_4Fe4S-bd"/>
</dbReference>
<evidence type="ECO:0000256" key="5">
    <source>
        <dbReference type="ARBA" id="ARBA00023014"/>
    </source>
</evidence>
<sequence length="659" mass="71170">MKSLMDPCCQRCAHRPETPCREYLRCRTEGPLCHDDEQCRKARQGRIEAVEGAAQAQRPTQNQINESPCWRLLVCAGTGCIASGGAPVVAALREAVEQRGMSSQVEIALTGCHGFCEQGPIIVVEPGKTFYRRVSAADALDIVDTHLAGGQRVDRLLYRLPGGEAVTCYPEIPFYARQHRIVLANCGHINPEDLGEYLARQGYRGFLKALAMERAAVIAEVKRSGLRGRGGAGFLTGQKWEFTAGAPGEEKYIVCNADEGDPGAFMDRSVLEGDPHAVLEGMLVAGYAIGAREGYIYVRAEYPLAIRRLQRAIAQAEACGLLGENILHSGFSFRVHVKAGAGAFVCGEETALLTSIEGNRGMPRVRPPYPAVKGLWGKPTNINNVETFANIPHILRRGADWYAAMGVGRSKGSKVFALTGKVNNTGLVEVPMGLSLREIIFAIGGGIQGGKAFKAVQIGGPSGGCLPESLLDTPVDYETLLEAGAMVGSGGLVVMDESTCMVDIARYFLNFTQQESCGKCAPCREGTKRMLEILTRITEGKGREEDLGALEKLAAVIKATSLCGLGQSAPNPVLTTLRYFRDEYEAHINDQRCPAGLCAALLTYRIDADKCRGCTLCARHCPVGCITGKPREAYVIDETRCVKCGVCLERCKFGAVIRR</sequence>
<dbReference type="CDD" id="cd02980">
    <property type="entry name" value="TRX_Fd_family"/>
    <property type="match status" value="1"/>
</dbReference>
<dbReference type="PANTHER" id="PTHR43578">
    <property type="entry name" value="NADH-QUINONE OXIDOREDUCTASE SUBUNIT F"/>
    <property type="match status" value="1"/>
</dbReference>
<evidence type="ECO:0000256" key="4">
    <source>
        <dbReference type="ARBA" id="ARBA00023004"/>
    </source>
</evidence>
<accession>A0A845L2H6</accession>
<keyword evidence="8" id="KW-1185">Reference proteome</keyword>
<dbReference type="NCBIfam" id="NF010120">
    <property type="entry name" value="PRK13596.1"/>
    <property type="match status" value="1"/>
</dbReference>
<dbReference type="PANTHER" id="PTHR43578:SF3">
    <property type="entry name" value="NADH-QUINONE OXIDOREDUCTASE SUBUNIT F"/>
    <property type="match status" value="1"/>
</dbReference>
<comment type="caution">
    <text evidence="7">The sequence shown here is derived from an EMBL/GenBank/DDBJ whole genome shotgun (WGS) entry which is preliminary data.</text>
</comment>
<dbReference type="Gene3D" id="3.30.70.20">
    <property type="match status" value="1"/>
</dbReference>
<dbReference type="InterPro" id="IPR017896">
    <property type="entry name" value="4Fe4S_Fe-S-bd"/>
</dbReference>
<feature type="domain" description="4Fe-4S ferredoxin-type" evidence="6">
    <location>
        <begin position="602"/>
        <end position="631"/>
    </location>
</feature>
<dbReference type="AlphaFoldDB" id="A0A845L2H6"/>
<gene>
    <name evidence="7" type="primary">nuoF</name>
    <name evidence="7" type="ORF">GTO91_09195</name>
</gene>
<dbReference type="InterPro" id="IPR036249">
    <property type="entry name" value="Thioredoxin-like_sf"/>
</dbReference>
<dbReference type="EMBL" id="WXEY01000008">
    <property type="protein sequence ID" value="MZP29876.1"/>
    <property type="molecule type" value="Genomic_DNA"/>
</dbReference>
<dbReference type="Pfam" id="PF01512">
    <property type="entry name" value="Complex1_51K"/>
    <property type="match status" value="1"/>
</dbReference>
<keyword evidence="3" id="KW-0479">Metal-binding</keyword>
<dbReference type="FunFam" id="1.20.1440.230:FF:000001">
    <property type="entry name" value="Mitochondrial NADH dehydrogenase flavoprotein 1"/>
    <property type="match status" value="1"/>
</dbReference>
<dbReference type="RefSeq" id="WP_161258143.1">
    <property type="nucleotide sequence ID" value="NZ_WXEY01000008.1"/>
</dbReference>
<dbReference type="InterPro" id="IPR019554">
    <property type="entry name" value="Soluble_ligand-bd"/>
</dbReference>
<keyword evidence="2" id="KW-0004">4Fe-4S</keyword>
<dbReference type="Pfam" id="PF10589">
    <property type="entry name" value="NADH_4Fe-4S"/>
    <property type="match status" value="1"/>
</dbReference>
<keyword evidence="5" id="KW-0411">Iron-sulfur</keyword>
<dbReference type="InterPro" id="IPR011538">
    <property type="entry name" value="Nuo51_FMN-bd"/>
</dbReference>
<dbReference type="NCBIfam" id="NF040902">
    <property type="entry name" value="NuoF_pre_CCxxC"/>
    <property type="match status" value="1"/>
</dbReference>
<dbReference type="SUPFAM" id="SSF142019">
    <property type="entry name" value="Nqo1 FMN-binding domain-like"/>
    <property type="match status" value="1"/>
</dbReference>
<dbReference type="SUPFAM" id="SSF54862">
    <property type="entry name" value="4Fe-4S ferredoxins"/>
    <property type="match status" value="1"/>
</dbReference>
<dbReference type="Gene3D" id="1.20.1440.230">
    <property type="entry name" value="NADH-ubiquinone oxidoreductase 51kDa subunit, iron-sulphur binding domain"/>
    <property type="match status" value="1"/>
</dbReference>
<dbReference type="SUPFAM" id="SSF52833">
    <property type="entry name" value="Thioredoxin-like"/>
    <property type="match status" value="1"/>
</dbReference>
<reference evidence="7 8" key="1">
    <citation type="submission" date="2020-01" db="EMBL/GenBank/DDBJ databases">
        <title>Whole-genome sequence of Heliobacterium undosum DSM 13378.</title>
        <authorList>
            <person name="Kyndt J.A."/>
            <person name="Meyer T.E."/>
        </authorList>
    </citation>
    <scope>NUCLEOTIDE SEQUENCE [LARGE SCALE GENOMIC DNA]</scope>
    <source>
        <strain evidence="7 8">DSM 13378</strain>
    </source>
</reference>
<evidence type="ECO:0000256" key="3">
    <source>
        <dbReference type="ARBA" id="ARBA00022723"/>
    </source>
</evidence>
<dbReference type="InterPro" id="IPR017900">
    <property type="entry name" value="4Fe4S_Fe_S_CS"/>
</dbReference>
<evidence type="ECO:0000256" key="1">
    <source>
        <dbReference type="ARBA" id="ARBA00007523"/>
    </source>
</evidence>
<dbReference type="OrthoDB" id="9761899at2"/>
<evidence type="ECO:0000256" key="2">
    <source>
        <dbReference type="ARBA" id="ARBA00022485"/>
    </source>
</evidence>
<dbReference type="Pfam" id="PF12838">
    <property type="entry name" value="Fer4_7"/>
    <property type="match status" value="1"/>
</dbReference>
<dbReference type="SUPFAM" id="SSF142984">
    <property type="entry name" value="Nqo1 middle domain-like"/>
    <property type="match status" value="1"/>
</dbReference>
<dbReference type="GO" id="GO:0010181">
    <property type="term" value="F:FMN binding"/>
    <property type="evidence" value="ECO:0007669"/>
    <property type="project" value="InterPro"/>
</dbReference>
<name>A0A845L2H6_9FIRM</name>
<evidence type="ECO:0000313" key="7">
    <source>
        <dbReference type="EMBL" id="MZP29876.1"/>
    </source>
</evidence>